<proteinExistence type="predicted"/>
<sequence length="56" mass="6543">MVQKYQVRHQINHFGNLCPEFPFFLGKKVCQGINKKTKPVTPGWQFLCTMCNKEKA</sequence>
<dbReference type="EMBL" id="GBRH01258510">
    <property type="protein sequence ID" value="JAD39385.1"/>
    <property type="molecule type" value="Transcribed_RNA"/>
</dbReference>
<name>A0A0A8ZRJ4_ARUDO</name>
<reference evidence="1" key="1">
    <citation type="submission" date="2014-09" db="EMBL/GenBank/DDBJ databases">
        <authorList>
            <person name="Magalhaes I.L.F."/>
            <person name="Oliveira U."/>
            <person name="Santos F.R."/>
            <person name="Vidigal T.H.D.A."/>
            <person name="Brescovit A.D."/>
            <person name="Santos A.J."/>
        </authorList>
    </citation>
    <scope>NUCLEOTIDE SEQUENCE</scope>
    <source>
        <tissue evidence="1">Shoot tissue taken approximately 20 cm above the soil surface</tissue>
    </source>
</reference>
<reference evidence="1" key="2">
    <citation type="journal article" date="2015" name="Data Brief">
        <title>Shoot transcriptome of the giant reed, Arundo donax.</title>
        <authorList>
            <person name="Barrero R.A."/>
            <person name="Guerrero F.D."/>
            <person name="Moolhuijzen P."/>
            <person name="Goolsby J.A."/>
            <person name="Tidwell J."/>
            <person name="Bellgard S.E."/>
            <person name="Bellgard M.I."/>
        </authorList>
    </citation>
    <scope>NUCLEOTIDE SEQUENCE</scope>
    <source>
        <tissue evidence="1">Shoot tissue taken approximately 20 cm above the soil surface</tissue>
    </source>
</reference>
<protein>
    <submittedName>
        <fullName evidence="1">Uncharacterized protein</fullName>
    </submittedName>
</protein>
<accession>A0A0A8ZRJ4</accession>
<dbReference type="AlphaFoldDB" id="A0A0A8ZRJ4"/>
<organism evidence="1">
    <name type="scientific">Arundo donax</name>
    <name type="common">Giant reed</name>
    <name type="synonym">Donax arundinaceus</name>
    <dbReference type="NCBI Taxonomy" id="35708"/>
    <lineage>
        <taxon>Eukaryota</taxon>
        <taxon>Viridiplantae</taxon>
        <taxon>Streptophyta</taxon>
        <taxon>Embryophyta</taxon>
        <taxon>Tracheophyta</taxon>
        <taxon>Spermatophyta</taxon>
        <taxon>Magnoliopsida</taxon>
        <taxon>Liliopsida</taxon>
        <taxon>Poales</taxon>
        <taxon>Poaceae</taxon>
        <taxon>PACMAD clade</taxon>
        <taxon>Arundinoideae</taxon>
        <taxon>Arundineae</taxon>
        <taxon>Arundo</taxon>
    </lineage>
</organism>
<evidence type="ECO:0000313" key="1">
    <source>
        <dbReference type="EMBL" id="JAD39385.1"/>
    </source>
</evidence>